<dbReference type="SUPFAM" id="SSF55961">
    <property type="entry name" value="Bet v1-like"/>
    <property type="match status" value="1"/>
</dbReference>
<evidence type="ECO:0000256" key="1">
    <source>
        <dbReference type="SAM" id="MobiDB-lite"/>
    </source>
</evidence>
<feature type="region of interest" description="Disordered" evidence="1">
    <location>
        <begin position="141"/>
        <end position="173"/>
    </location>
</feature>
<dbReference type="RefSeq" id="WP_183341476.1">
    <property type="nucleotide sequence ID" value="NZ_JACHNU010000002.1"/>
</dbReference>
<reference evidence="2 3" key="1">
    <citation type="submission" date="2020-08" db="EMBL/GenBank/DDBJ databases">
        <title>Genomic Encyclopedia of Archaeal and Bacterial Type Strains, Phase II (KMG-II): from individual species to whole genera.</title>
        <authorList>
            <person name="Goeker M."/>
        </authorList>
    </citation>
    <scope>NUCLEOTIDE SEQUENCE [LARGE SCALE GENOMIC DNA]</scope>
    <source>
        <strain evidence="2 3">DSM 23288</strain>
    </source>
</reference>
<dbReference type="AlphaFoldDB" id="A0A840ICA0"/>
<comment type="caution">
    <text evidence="2">The sequence shown here is derived from an EMBL/GenBank/DDBJ whole genome shotgun (WGS) entry which is preliminary data.</text>
</comment>
<evidence type="ECO:0000313" key="3">
    <source>
        <dbReference type="Proteomes" id="UP000585272"/>
    </source>
</evidence>
<protein>
    <submittedName>
        <fullName evidence="2">Uncharacterized protein YndB with AHSA1/START domain</fullName>
    </submittedName>
</protein>
<dbReference type="Gene3D" id="3.30.530.20">
    <property type="match status" value="1"/>
</dbReference>
<dbReference type="EMBL" id="JACHNU010000002">
    <property type="protein sequence ID" value="MBB4662352.1"/>
    <property type="molecule type" value="Genomic_DNA"/>
</dbReference>
<dbReference type="Pfam" id="PF10604">
    <property type="entry name" value="Polyketide_cyc2"/>
    <property type="match status" value="1"/>
</dbReference>
<proteinExistence type="predicted"/>
<dbReference type="InterPro" id="IPR019587">
    <property type="entry name" value="Polyketide_cyclase/dehydratase"/>
</dbReference>
<keyword evidence="3" id="KW-1185">Reference proteome</keyword>
<name>A0A840ICA0_9ACTN</name>
<organism evidence="2 3">
    <name type="scientific">Conexibacter arvalis</name>
    <dbReference type="NCBI Taxonomy" id="912552"/>
    <lineage>
        <taxon>Bacteria</taxon>
        <taxon>Bacillati</taxon>
        <taxon>Actinomycetota</taxon>
        <taxon>Thermoleophilia</taxon>
        <taxon>Solirubrobacterales</taxon>
        <taxon>Conexibacteraceae</taxon>
        <taxon>Conexibacter</taxon>
    </lineage>
</organism>
<evidence type="ECO:0000313" key="2">
    <source>
        <dbReference type="EMBL" id="MBB4662352.1"/>
    </source>
</evidence>
<dbReference type="Proteomes" id="UP000585272">
    <property type="component" value="Unassembled WGS sequence"/>
</dbReference>
<dbReference type="CDD" id="cd07812">
    <property type="entry name" value="SRPBCC"/>
    <property type="match status" value="1"/>
</dbReference>
<sequence length="173" mass="18765">MAHNEIEVDAPPEAVFAVLADPRSFARWVVGSRAIRRADAGWPAPGSAFDHRVGVGPLTLADHSEVVESVPPHRLRLLVKARPLTRAHVLLRMEPRGASGTRVALDEHPADMRSRIFLNPLTDPLVRLRNAESLRRLKALAEGREPIPEGELPPRGSDDEAAIGGRSGRAAQG</sequence>
<dbReference type="InterPro" id="IPR023393">
    <property type="entry name" value="START-like_dom_sf"/>
</dbReference>
<gene>
    <name evidence="2" type="ORF">BDZ31_001938</name>
</gene>
<accession>A0A840ICA0</accession>